<name>A0A2P8Q800_9ACTN</name>
<dbReference type="GO" id="GO:0016491">
    <property type="term" value="F:oxidoreductase activity"/>
    <property type="evidence" value="ECO:0007669"/>
    <property type="project" value="UniProtKB-KW"/>
</dbReference>
<proteinExistence type="inferred from homology"/>
<keyword evidence="4" id="KW-1185">Reference proteome</keyword>
<dbReference type="Pfam" id="PF13561">
    <property type="entry name" value="adh_short_C2"/>
    <property type="match status" value="1"/>
</dbReference>
<dbReference type="PRINTS" id="PR00081">
    <property type="entry name" value="GDHRDH"/>
</dbReference>
<dbReference type="OrthoDB" id="20590at2"/>
<dbReference type="RefSeq" id="WP_107017012.1">
    <property type="nucleotide sequence ID" value="NZ_KZ679042.1"/>
</dbReference>
<dbReference type="Proteomes" id="UP000240429">
    <property type="component" value="Unassembled WGS sequence"/>
</dbReference>
<evidence type="ECO:0000256" key="2">
    <source>
        <dbReference type="ARBA" id="ARBA00023002"/>
    </source>
</evidence>
<accession>A0A2P8Q800</accession>
<protein>
    <recommendedName>
        <fullName evidence="5">Short-chain dehydrogenase</fullName>
    </recommendedName>
</protein>
<evidence type="ECO:0000256" key="1">
    <source>
        <dbReference type="ARBA" id="ARBA00006484"/>
    </source>
</evidence>
<dbReference type="CDD" id="cd05233">
    <property type="entry name" value="SDR_c"/>
    <property type="match status" value="1"/>
</dbReference>
<keyword evidence="2" id="KW-0560">Oxidoreductase</keyword>
<organism evidence="3 4">
    <name type="scientific">Streptomyces dioscori</name>
    <dbReference type="NCBI Taxonomy" id="2109333"/>
    <lineage>
        <taxon>Bacteria</taxon>
        <taxon>Bacillati</taxon>
        <taxon>Actinomycetota</taxon>
        <taxon>Actinomycetes</taxon>
        <taxon>Kitasatosporales</taxon>
        <taxon>Streptomycetaceae</taxon>
        <taxon>Streptomyces</taxon>
        <taxon>Streptomyces aurantiacus group</taxon>
    </lineage>
</organism>
<dbReference type="PANTHER" id="PTHR43639">
    <property type="entry name" value="OXIDOREDUCTASE, SHORT-CHAIN DEHYDROGENASE/REDUCTASE FAMILY (AFU_ORTHOLOGUE AFUA_5G02870)"/>
    <property type="match status" value="1"/>
</dbReference>
<dbReference type="EMBL" id="PYBJ01000008">
    <property type="protein sequence ID" value="PSM42376.1"/>
    <property type="molecule type" value="Genomic_DNA"/>
</dbReference>
<comment type="similarity">
    <text evidence="1">Belongs to the short-chain dehydrogenases/reductases (SDR) family.</text>
</comment>
<dbReference type="PRINTS" id="PR00080">
    <property type="entry name" value="SDRFAMILY"/>
</dbReference>
<evidence type="ECO:0008006" key="5">
    <source>
        <dbReference type="Google" id="ProtNLM"/>
    </source>
</evidence>
<evidence type="ECO:0000313" key="4">
    <source>
        <dbReference type="Proteomes" id="UP000240429"/>
    </source>
</evidence>
<dbReference type="InterPro" id="IPR036291">
    <property type="entry name" value="NAD(P)-bd_dom_sf"/>
</dbReference>
<dbReference type="AlphaFoldDB" id="A0A2P8Q800"/>
<dbReference type="PROSITE" id="PS00061">
    <property type="entry name" value="ADH_SHORT"/>
    <property type="match status" value="1"/>
</dbReference>
<dbReference type="InterPro" id="IPR020904">
    <property type="entry name" value="Sc_DH/Rdtase_CS"/>
</dbReference>
<dbReference type="PANTHER" id="PTHR43639:SF1">
    <property type="entry name" value="SHORT-CHAIN DEHYDROGENASE_REDUCTASE FAMILY PROTEIN"/>
    <property type="match status" value="1"/>
</dbReference>
<dbReference type="InterPro" id="IPR002347">
    <property type="entry name" value="SDR_fam"/>
</dbReference>
<reference evidence="3 4" key="1">
    <citation type="submission" date="2018-03" db="EMBL/GenBank/DDBJ databases">
        <title>Streptomyces dioscori sp. nov., a novel endophytic actinobacterium isolated from bulbil of Dioscorea bulbifera L.</title>
        <authorList>
            <person name="Zhikuan W."/>
        </authorList>
    </citation>
    <scope>NUCLEOTIDE SEQUENCE [LARGE SCALE GENOMIC DNA]</scope>
    <source>
        <strain evidence="3 4">A217</strain>
    </source>
</reference>
<evidence type="ECO:0000313" key="3">
    <source>
        <dbReference type="EMBL" id="PSM42376.1"/>
    </source>
</evidence>
<dbReference type="FunFam" id="3.40.50.720:FF:000084">
    <property type="entry name" value="Short-chain dehydrogenase reductase"/>
    <property type="match status" value="1"/>
</dbReference>
<dbReference type="SUPFAM" id="SSF51735">
    <property type="entry name" value="NAD(P)-binding Rossmann-fold domains"/>
    <property type="match status" value="1"/>
</dbReference>
<dbReference type="Gene3D" id="3.40.50.720">
    <property type="entry name" value="NAD(P)-binding Rossmann-like Domain"/>
    <property type="match status" value="1"/>
</dbReference>
<comment type="caution">
    <text evidence="3">The sequence shown here is derived from an EMBL/GenBank/DDBJ whole genome shotgun (WGS) entry which is preliminary data.</text>
</comment>
<gene>
    <name evidence="3" type="ORF">C6Y14_14160</name>
</gene>
<sequence length="245" mass="25779">MSGKNILITGAGSGIGAGTARRLATGNRLILHYHAAKEGALALREELAPVCAGVDVVEADLTTDAGCEAFFEEVGRRTDALDVLVNNAGGMIERQSVGDLTWDHLAATFALNTFSAMRLTSLCTGLLRRGRNDPCVVNVTSIAMRHGAPTATAYGASKAAMDSFTRGAAAELAPDIRVNAVAPGIIDTRFHERVTSKDKMRQFIENTPLKRAGGVADVARTIEYLVGATFVTGETVDCNGGLAMR</sequence>